<comment type="caution">
    <text evidence="8">The sequence shown here is derived from an EMBL/GenBank/DDBJ whole genome shotgun (WGS) entry which is preliminary data.</text>
</comment>
<feature type="transmembrane region" description="Helical" evidence="6">
    <location>
        <begin position="78"/>
        <end position="99"/>
    </location>
</feature>
<dbReference type="EMBL" id="NQVE01000200">
    <property type="protein sequence ID" value="RAL39246.1"/>
    <property type="molecule type" value="Genomic_DNA"/>
</dbReference>
<keyword evidence="3" id="KW-0813">Transport</keyword>
<feature type="transmembrane region" description="Helical" evidence="6">
    <location>
        <begin position="367"/>
        <end position="389"/>
    </location>
</feature>
<evidence type="ECO:0000256" key="1">
    <source>
        <dbReference type="ARBA" id="ARBA00004141"/>
    </source>
</evidence>
<evidence type="ECO:0000313" key="9">
    <source>
        <dbReference type="Proteomes" id="UP000249390"/>
    </source>
</evidence>
<dbReference type="PANTHER" id="PTHR22950:SF705">
    <property type="entry name" value="AMINO ACID TRANSPORTER AVT1I-LIKE"/>
    <property type="match status" value="1"/>
</dbReference>
<dbReference type="InterPro" id="IPR013057">
    <property type="entry name" value="AA_transpt_TM"/>
</dbReference>
<keyword evidence="3" id="KW-0029">Amino-acid transport</keyword>
<keyword evidence="5 6" id="KW-0472">Membrane</keyword>
<feature type="transmembrane region" description="Helical" evidence="6">
    <location>
        <begin position="39"/>
        <end position="57"/>
    </location>
</feature>
<evidence type="ECO:0000256" key="5">
    <source>
        <dbReference type="ARBA" id="ARBA00023136"/>
    </source>
</evidence>
<keyword evidence="2 6" id="KW-0812">Transmembrane</keyword>
<feature type="transmembrane region" description="Helical" evidence="6">
    <location>
        <begin position="307"/>
        <end position="327"/>
    </location>
</feature>
<evidence type="ECO:0000259" key="7">
    <source>
        <dbReference type="Pfam" id="PF01490"/>
    </source>
</evidence>
<dbReference type="GO" id="GO:0005774">
    <property type="term" value="C:vacuolar membrane"/>
    <property type="evidence" value="ECO:0007669"/>
    <property type="project" value="TreeGrafter"/>
</dbReference>
<evidence type="ECO:0000313" key="8">
    <source>
        <dbReference type="EMBL" id="RAL39246.1"/>
    </source>
</evidence>
<feature type="transmembrane region" description="Helical" evidence="6">
    <location>
        <begin position="270"/>
        <end position="286"/>
    </location>
</feature>
<keyword evidence="4 6" id="KW-1133">Transmembrane helix</keyword>
<feature type="transmembrane region" description="Helical" evidence="6">
    <location>
        <begin position="153"/>
        <end position="176"/>
    </location>
</feature>
<evidence type="ECO:0000256" key="3">
    <source>
        <dbReference type="ARBA" id="ARBA00022970"/>
    </source>
</evidence>
<protein>
    <recommendedName>
        <fullName evidence="7">Amino acid transporter transmembrane domain-containing protein</fullName>
    </recommendedName>
</protein>
<feature type="transmembrane region" description="Helical" evidence="6">
    <location>
        <begin position="196"/>
        <end position="214"/>
    </location>
</feature>
<proteinExistence type="predicted"/>
<feature type="transmembrane region" description="Helical" evidence="6">
    <location>
        <begin position="226"/>
        <end position="250"/>
    </location>
</feature>
<organism evidence="8 9">
    <name type="scientific">Cuscuta australis</name>
    <dbReference type="NCBI Taxonomy" id="267555"/>
    <lineage>
        <taxon>Eukaryota</taxon>
        <taxon>Viridiplantae</taxon>
        <taxon>Streptophyta</taxon>
        <taxon>Embryophyta</taxon>
        <taxon>Tracheophyta</taxon>
        <taxon>Spermatophyta</taxon>
        <taxon>Magnoliopsida</taxon>
        <taxon>eudicotyledons</taxon>
        <taxon>Gunneridae</taxon>
        <taxon>Pentapetalae</taxon>
        <taxon>asterids</taxon>
        <taxon>lamiids</taxon>
        <taxon>Solanales</taxon>
        <taxon>Convolvulaceae</taxon>
        <taxon>Cuscuteae</taxon>
        <taxon>Cuscuta</taxon>
        <taxon>Cuscuta subgen. Grammica</taxon>
        <taxon>Cuscuta sect. Cleistogrammica</taxon>
    </lineage>
</organism>
<feature type="transmembrane region" description="Helical" evidence="6">
    <location>
        <begin position="14"/>
        <end position="33"/>
    </location>
</feature>
<sequence length="400" mass="44081">MEQQMGNTSFIKTLFNALNSILGIGMLSIPYAIARGGWLSLLFFLIISMGACYAGLLTQRCMQINPRVKSFPDLGKQAYGNVGESIISAILCVDLYLVLTDFLILEGDNLYSLFPNMKIVLFGLSISGKTCFVIIIALVLLPTVWIEDLRLLAYISTLGVLSSLALLICVFCVAVFDDVGFHHKGEVVSWRGFPMALSLFMFCFSANPVFPSLYNSMRSKHHFFKVLVVTFGIATFCYAAMGIVGYMMYGSMLNSQITLNLPKERLSSKVAIYIAWITPLTKYALFMKPVVSTIESWLPLKYQKERLVKISLSTLLVISQVVVGLSIPFFGSLMSLVGALCSATASITIPCVCYLKISKIDRKSIEGVVIVLLALLSILLVVIGTYTSLKSIVENVSKHH</sequence>
<accession>A0A328D196</accession>
<feature type="transmembrane region" description="Helical" evidence="6">
    <location>
        <begin position="119"/>
        <end position="141"/>
    </location>
</feature>
<comment type="subcellular location">
    <subcellularLocation>
        <location evidence="1">Membrane</location>
        <topology evidence="1">Multi-pass membrane protein</topology>
    </subcellularLocation>
</comment>
<dbReference type="AlphaFoldDB" id="A0A328D196"/>
<dbReference type="Proteomes" id="UP000249390">
    <property type="component" value="Unassembled WGS sequence"/>
</dbReference>
<reference evidence="8 9" key="1">
    <citation type="submission" date="2018-06" db="EMBL/GenBank/DDBJ databases">
        <title>The Genome of Cuscuta australis (Dodder) Provides Insight into the Evolution of Plant Parasitism.</title>
        <authorList>
            <person name="Liu H."/>
        </authorList>
    </citation>
    <scope>NUCLEOTIDE SEQUENCE [LARGE SCALE GENOMIC DNA]</scope>
    <source>
        <strain evidence="9">cv. Yunnan</strain>
        <tissue evidence="8">Vines</tissue>
    </source>
</reference>
<evidence type="ECO:0000256" key="6">
    <source>
        <dbReference type="SAM" id="Phobius"/>
    </source>
</evidence>
<feature type="domain" description="Amino acid transporter transmembrane" evidence="7">
    <location>
        <begin position="7"/>
        <end position="388"/>
    </location>
</feature>
<dbReference type="PANTHER" id="PTHR22950">
    <property type="entry name" value="AMINO ACID TRANSPORTER"/>
    <property type="match status" value="1"/>
</dbReference>
<evidence type="ECO:0000256" key="2">
    <source>
        <dbReference type="ARBA" id="ARBA00022692"/>
    </source>
</evidence>
<gene>
    <name evidence="8" type="ORF">DM860_002779</name>
</gene>
<evidence type="ECO:0000256" key="4">
    <source>
        <dbReference type="ARBA" id="ARBA00022989"/>
    </source>
</evidence>
<dbReference type="GO" id="GO:0015179">
    <property type="term" value="F:L-amino acid transmembrane transporter activity"/>
    <property type="evidence" value="ECO:0007669"/>
    <property type="project" value="TreeGrafter"/>
</dbReference>
<name>A0A328D196_9ASTE</name>
<dbReference type="Pfam" id="PF01490">
    <property type="entry name" value="Aa_trans"/>
    <property type="match status" value="1"/>
</dbReference>
<feature type="transmembrane region" description="Helical" evidence="6">
    <location>
        <begin position="333"/>
        <end position="355"/>
    </location>
</feature>
<keyword evidence="9" id="KW-1185">Reference proteome</keyword>